<proteinExistence type="predicted"/>
<dbReference type="RefSeq" id="XP_056559533.1">
    <property type="nucleotide sequence ID" value="XM_056697321.1"/>
</dbReference>
<reference evidence="2" key="2">
    <citation type="journal article" date="2023" name="IMA Fungus">
        <title>Comparative genomic study of the Penicillium genus elucidates a diverse pangenome and 15 lateral gene transfer events.</title>
        <authorList>
            <person name="Petersen C."/>
            <person name="Sorensen T."/>
            <person name="Nielsen M.R."/>
            <person name="Sondergaard T.E."/>
            <person name="Sorensen J.L."/>
            <person name="Fitzpatrick D.A."/>
            <person name="Frisvad J.C."/>
            <person name="Nielsen K.L."/>
        </authorList>
    </citation>
    <scope>NUCLEOTIDE SEQUENCE</scope>
    <source>
        <strain evidence="2">IBT 29864</strain>
    </source>
</reference>
<dbReference type="OrthoDB" id="2238745at2759"/>
<dbReference type="GO" id="GO:0070086">
    <property type="term" value="P:ubiquitin-dependent endocytosis"/>
    <property type="evidence" value="ECO:0007669"/>
    <property type="project" value="TreeGrafter"/>
</dbReference>
<dbReference type="InterPro" id="IPR014752">
    <property type="entry name" value="Arrestin-like_C"/>
</dbReference>
<dbReference type="InterPro" id="IPR050357">
    <property type="entry name" value="Arrestin_domain-protein"/>
</dbReference>
<evidence type="ECO:0000313" key="2">
    <source>
        <dbReference type="EMBL" id="KAJ5381962.1"/>
    </source>
</evidence>
<comment type="caution">
    <text evidence="2">The sequence shown here is derived from an EMBL/GenBank/DDBJ whole genome shotgun (WGS) entry which is preliminary data.</text>
</comment>
<reference evidence="2" key="1">
    <citation type="submission" date="2022-11" db="EMBL/GenBank/DDBJ databases">
        <authorList>
            <person name="Petersen C."/>
        </authorList>
    </citation>
    <scope>NUCLEOTIDE SEQUENCE</scope>
    <source>
        <strain evidence="2">IBT 29864</strain>
    </source>
</reference>
<dbReference type="Proteomes" id="UP001147782">
    <property type="component" value="Unassembled WGS sequence"/>
</dbReference>
<sequence>MDSLDDPINNCRYCSHIVSIRGGLQLSFMLVEPVIYLQGDIKSDRHTKNQPAICRGYLHLKVTKPTKIKSIFACFHGVGTFKPLGESSNRQDLITSAITYFEAGHATFSGGCYNLCGESIEATETGRISEDSAPASCSQQLSPPEYDSDGLDRSDFPGAGSRNPRHTNKSRSKGDYTVFPVSDYTYPFEFLLHDSLPETISTELISVRYYLEAKVELPGIFRSQMRSQLDVPVLRLPSQNSLELTEPLLVSKDWCEQLHYDACILGRSFRLGSQIPIRLKLTPSINLRCCWLRVYVSQHMQYWKTGRETRLLQLGQRKELLFEKQAGNDYRSTFPGSKIRIASNRDIRQPTDTQTQSLLGAAQETREIELEVQLPRCPELKERPQWQRLHTSTKAGKPNVNHWIQVRGCEIYLTFLCPGDRAIYMTLLTLVQIVLCLSKEDRDDILAKKQNALRLLTIEAPITLLSCKATPSNIYVPPYAVERKIKGILLRNSECDCAGSDFTPMHKAEVQEPSFTQPFLLDDLTRSLSFESSSTDIKPPPQAHITRCSIPEIPR</sequence>
<dbReference type="GeneID" id="81436498"/>
<evidence type="ECO:0000256" key="1">
    <source>
        <dbReference type="SAM" id="MobiDB-lite"/>
    </source>
</evidence>
<dbReference type="PANTHER" id="PTHR11188:SF174">
    <property type="entry name" value="ARRESTIN-RELATED TRAFFICKING ADAPTER 10-RELATED"/>
    <property type="match status" value="1"/>
</dbReference>
<dbReference type="InterPro" id="IPR014756">
    <property type="entry name" value="Ig_E-set"/>
</dbReference>
<feature type="region of interest" description="Disordered" evidence="1">
    <location>
        <begin position="127"/>
        <end position="172"/>
    </location>
</feature>
<organism evidence="2 3">
    <name type="scientific">Penicillium cataractarum</name>
    <dbReference type="NCBI Taxonomy" id="2100454"/>
    <lineage>
        <taxon>Eukaryota</taxon>
        <taxon>Fungi</taxon>
        <taxon>Dikarya</taxon>
        <taxon>Ascomycota</taxon>
        <taxon>Pezizomycotina</taxon>
        <taxon>Eurotiomycetes</taxon>
        <taxon>Eurotiomycetidae</taxon>
        <taxon>Eurotiales</taxon>
        <taxon>Aspergillaceae</taxon>
        <taxon>Penicillium</taxon>
    </lineage>
</organism>
<dbReference type="GO" id="GO:0005829">
    <property type="term" value="C:cytosol"/>
    <property type="evidence" value="ECO:0007669"/>
    <property type="project" value="TreeGrafter"/>
</dbReference>
<protein>
    <recommendedName>
        <fullName evidence="4">Arrestin C-terminal-like domain-containing protein</fullName>
    </recommendedName>
</protein>
<evidence type="ECO:0000313" key="3">
    <source>
        <dbReference type="Proteomes" id="UP001147782"/>
    </source>
</evidence>
<accession>A0A9W9SP85</accession>
<dbReference type="EMBL" id="JAPZBS010000002">
    <property type="protein sequence ID" value="KAJ5381962.1"/>
    <property type="molecule type" value="Genomic_DNA"/>
</dbReference>
<dbReference type="AlphaFoldDB" id="A0A9W9SP85"/>
<dbReference type="GO" id="GO:0030674">
    <property type="term" value="F:protein-macromolecule adaptor activity"/>
    <property type="evidence" value="ECO:0007669"/>
    <property type="project" value="TreeGrafter"/>
</dbReference>
<dbReference type="SUPFAM" id="SSF81296">
    <property type="entry name" value="E set domains"/>
    <property type="match status" value="1"/>
</dbReference>
<name>A0A9W9SP85_9EURO</name>
<keyword evidence="3" id="KW-1185">Reference proteome</keyword>
<dbReference type="PANTHER" id="PTHR11188">
    <property type="entry name" value="ARRESTIN DOMAIN CONTAINING PROTEIN"/>
    <property type="match status" value="1"/>
</dbReference>
<gene>
    <name evidence="2" type="ORF">N7496_004390</name>
</gene>
<dbReference type="GO" id="GO:0031625">
    <property type="term" value="F:ubiquitin protein ligase binding"/>
    <property type="evidence" value="ECO:0007669"/>
    <property type="project" value="TreeGrafter"/>
</dbReference>
<evidence type="ECO:0008006" key="4">
    <source>
        <dbReference type="Google" id="ProtNLM"/>
    </source>
</evidence>
<dbReference type="Gene3D" id="2.60.40.640">
    <property type="match status" value="1"/>
</dbReference>